<dbReference type="Proteomes" id="UP000179454">
    <property type="component" value="Unassembled WGS sequence"/>
</dbReference>
<evidence type="ECO:0000313" key="1">
    <source>
        <dbReference type="EMBL" id="MUO45289.1"/>
    </source>
</evidence>
<evidence type="ECO:0000313" key="3">
    <source>
        <dbReference type="Proteomes" id="UP000179454"/>
    </source>
</evidence>
<dbReference type="EMBL" id="MBFE02000033">
    <property type="protein sequence ID" value="MUO45289.1"/>
    <property type="molecule type" value="Genomic_DNA"/>
</dbReference>
<evidence type="ECO:0000313" key="4">
    <source>
        <dbReference type="Proteomes" id="UP000179536"/>
    </source>
</evidence>
<gene>
    <name evidence="2" type="ORF">BBK91_025615</name>
    <name evidence="1" type="ORF">BBL17_026320</name>
</gene>
<evidence type="ECO:0008006" key="5">
    <source>
        <dbReference type="Google" id="ProtNLM"/>
    </source>
</evidence>
<protein>
    <recommendedName>
        <fullName evidence="5">ArsR family transcriptional regulator</fullName>
    </recommendedName>
</protein>
<reference evidence="3 4" key="1">
    <citation type="submission" date="2019-11" db="EMBL/GenBank/DDBJ databases">
        <title>Whole-genome sequencing of Allorhizobium vitis.</title>
        <authorList>
            <person name="Gan H.M."/>
            <person name="Savka M.A."/>
        </authorList>
    </citation>
    <scope>NUCLEOTIDE SEQUENCE [LARGE SCALE GENOMIC DNA]</scope>
    <source>
        <strain evidence="2 4">RF2/1</strain>
        <strain evidence="1 3">T1/7</strain>
    </source>
</reference>
<proteinExistence type="predicted"/>
<dbReference type="EMBL" id="MBFA02000028">
    <property type="protein sequence ID" value="MUP13221.1"/>
    <property type="molecule type" value="Genomic_DNA"/>
</dbReference>
<dbReference type="AlphaFoldDB" id="A0ABD6HFJ7"/>
<keyword evidence="3" id="KW-1185">Reference proteome</keyword>
<evidence type="ECO:0000313" key="2">
    <source>
        <dbReference type="EMBL" id="MUP13221.1"/>
    </source>
</evidence>
<comment type="caution">
    <text evidence="2">The sequence shown here is derived from an EMBL/GenBank/DDBJ whole genome shotgun (WGS) entry which is preliminary data.</text>
</comment>
<accession>A0ABD6HFJ7</accession>
<organism evidence="2 4">
    <name type="scientific">Agrobacterium vitis</name>
    <name type="common">Rhizobium vitis</name>
    <dbReference type="NCBI Taxonomy" id="373"/>
    <lineage>
        <taxon>Bacteria</taxon>
        <taxon>Pseudomonadati</taxon>
        <taxon>Pseudomonadota</taxon>
        <taxon>Alphaproteobacteria</taxon>
        <taxon>Hyphomicrobiales</taxon>
        <taxon>Rhizobiaceae</taxon>
        <taxon>Rhizobium/Agrobacterium group</taxon>
        <taxon>Agrobacterium</taxon>
    </lineage>
</organism>
<sequence>MSSIAVDYEKLTREKARLVILQELAKQQSESLSSALLAPALRLNAIYQDRPWLNQQIEYLRNLGALTVIDIDDEIKLATLSDHGKRHLDREITIEGVARPRRPGI</sequence>
<dbReference type="Proteomes" id="UP000179536">
    <property type="component" value="Unassembled WGS sequence"/>
</dbReference>
<dbReference type="RefSeq" id="WP_041696869.1">
    <property type="nucleotide sequence ID" value="NZ_CP146242.1"/>
</dbReference>
<name>A0ABD6HFJ7_AGRVI</name>